<evidence type="ECO:0000313" key="2">
    <source>
        <dbReference type="Proteomes" id="UP000268007"/>
    </source>
</evidence>
<dbReference type="AlphaFoldDB" id="A0A495J559"/>
<sequence length="49" mass="5597">MLTVVEVVLMVSCFILLLSTPKKKYSKIVDTNTNDSHYAIDEYGYIVKL</sequence>
<dbReference type="Proteomes" id="UP000268007">
    <property type="component" value="Unassembled WGS sequence"/>
</dbReference>
<organism evidence="1 2">
    <name type="scientific">Mucilaginibacter gracilis</name>
    <dbReference type="NCBI Taxonomy" id="423350"/>
    <lineage>
        <taxon>Bacteria</taxon>
        <taxon>Pseudomonadati</taxon>
        <taxon>Bacteroidota</taxon>
        <taxon>Sphingobacteriia</taxon>
        <taxon>Sphingobacteriales</taxon>
        <taxon>Sphingobacteriaceae</taxon>
        <taxon>Mucilaginibacter</taxon>
    </lineage>
</organism>
<gene>
    <name evidence="1" type="ORF">BDD43_3966</name>
</gene>
<dbReference type="EMBL" id="RBKU01000001">
    <property type="protein sequence ID" value="RKR83752.1"/>
    <property type="molecule type" value="Genomic_DNA"/>
</dbReference>
<comment type="caution">
    <text evidence="1">The sequence shown here is derived from an EMBL/GenBank/DDBJ whole genome shotgun (WGS) entry which is preliminary data.</text>
</comment>
<reference evidence="1 2" key="1">
    <citation type="submission" date="2018-10" db="EMBL/GenBank/DDBJ databases">
        <title>Genomic Encyclopedia of Archaeal and Bacterial Type Strains, Phase II (KMG-II): from individual species to whole genera.</title>
        <authorList>
            <person name="Goeker M."/>
        </authorList>
    </citation>
    <scope>NUCLEOTIDE SEQUENCE [LARGE SCALE GENOMIC DNA]</scope>
    <source>
        <strain evidence="1 2">DSM 18602</strain>
    </source>
</reference>
<accession>A0A495J559</accession>
<evidence type="ECO:0000313" key="1">
    <source>
        <dbReference type="EMBL" id="RKR83752.1"/>
    </source>
</evidence>
<protein>
    <submittedName>
        <fullName evidence="1">Uncharacterized protein</fullName>
    </submittedName>
</protein>
<keyword evidence="2" id="KW-1185">Reference proteome</keyword>
<name>A0A495J559_9SPHI</name>
<proteinExistence type="predicted"/>